<name>A0A814SEH7_9BILA</name>
<evidence type="ECO:0000313" key="3">
    <source>
        <dbReference type="Proteomes" id="UP000663845"/>
    </source>
</evidence>
<evidence type="ECO:0000256" key="1">
    <source>
        <dbReference type="SAM" id="MobiDB-lite"/>
    </source>
</evidence>
<comment type="caution">
    <text evidence="2">The sequence shown here is derived from an EMBL/GenBank/DDBJ whole genome shotgun (WGS) entry which is preliminary data.</text>
</comment>
<feature type="compositionally biased region" description="Low complexity" evidence="1">
    <location>
        <begin position="8"/>
        <end position="107"/>
    </location>
</feature>
<organism evidence="2 3">
    <name type="scientific">Adineta steineri</name>
    <dbReference type="NCBI Taxonomy" id="433720"/>
    <lineage>
        <taxon>Eukaryota</taxon>
        <taxon>Metazoa</taxon>
        <taxon>Spiralia</taxon>
        <taxon>Gnathifera</taxon>
        <taxon>Rotifera</taxon>
        <taxon>Eurotatoria</taxon>
        <taxon>Bdelloidea</taxon>
        <taxon>Adinetida</taxon>
        <taxon>Adinetidae</taxon>
        <taxon>Adineta</taxon>
    </lineage>
</organism>
<dbReference type="AlphaFoldDB" id="A0A814SEH7"/>
<proteinExistence type="predicted"/>
<gene>
    <name evidence="2" type="ORF">JYZ213_LOCUS23845</name>
</gene>
<dbReference type="EMBL" id="CAJNOG010000286">
    <property type="protein sequence ID" value="CAF1146323.1"/>
    <property type="molecule type" value="Genomic_DNA"/>
</dbReference>
<protein>
    <submittedName>
        <fullName evidence="2">Uncharacterized protein</fullName>
    </submittedName>
</protein>
<feature type="region of interest" description="Disordered" evidence="1">
    <location>
        <begin position="1"/>
        <end position="107"/>
    </location>
</feature>
<sequence>MVSAQNNSTTTTTAGTTSATGTTMNTARNNSTTTTTAGTTTTTAGNNSSTTTATKTTMTTTGSNGTTTTATGITMTPAGNNGTTTSATETTMTTTGNNSTTTTTAGTSTTTARTCAGLCSCNFTTAVVENRTIAALDNNGVFNNTYQNLTLTVNVDVTNFGSLCGENGYYCSSCVNVTLNLSAPANYNQTDYDYARDLYYNTTITSLGGVAGLNSTVGVVGTPYYHVFACYSRNCDSKA</sequence>
<reference evidence="2" key="1">
    <citation type="submission" date="2021-02" db="EMBL/GenBank/DDBJ databases">
        <authorList>
            <person name="Nowell W R."/>
        </authorList>
    </citation>
    <scope>NUCLEOTIDE SEQUENCE</scope>
</reference>
<dbReference type="Proteomes" id="UP000663845">
    <property type="component" value="Unassembled WGS sequence"/>
</dbReference>
<evidence type="ECO:0000313" key="2">
    <source>
        <dbReference type="EMBL" id="CAF1146323.1"/>
    </source>
</evidence>
<accession>A0A814SEH7</accession>